<name>A0A1Y3MJL4_9BACI</name>
<evidence type="ECO:0000313" key="3">
    <source>
        <dbReference type="EMBL" id="OUM49091.1"/>
    </source>
</evidence>
<dbReference type="InterPro" id="IPR025588">
    <property type="entry name" value="YcxB-like_C"/>
</dbReference>
<feature type="domain" description="YcxB-like C-terminal" evidence="2">
    <location>
        <begin position="125"/>
        <end position="178"/>
    </location>
</feature>
<keyword evidence="1" id="KW-0472">Membrane</keyword>
<dbReference type="Proteomes" id="UP000195321">
    <property type="component" value="Unassembled WGS sequence"/>
</dbReference>
<accession>A0A1Y3MJL4</accession>
<feature type="transmembrane region" description="Helical" evidence="1">
    <location>
        <begin position="78"/>
        <end position="99"/>
    </location>
</feature>
<sequence length="193" mass="22448">MIQYKEVLVRDGGRKMQVEYTLTEQDFIAFNLHYARHSKMVKRSLVLQHYIVAIILFAVSLSVFLFGPPDYKSMDLPFIFLLAGVIWIVFYPKCFYKLIERNIKKILREGSYDNLIGKHNVQIIDEGIIETNNGGETKLNWKGIEKVEENETYIFIYVSSMSANIVPKHAFAHENSKSEFMRRLRAGMESSII</sequence>
<feature type="transmembrane region" description="Helical" evidence="1">
    <location>
        <begin position="45"/>
        <end position="66"/>
    </location>
</feature>
<dbReference type="AlphaFoldDB" id="A0A1Y3MJL4"/>
<gene>
    <name evidence="3" type="ORF">BW425_09805</name>
</gene>
<protein>
    <recommendedName>
        <fullName evidence="2">YcxB-like C-terminal domain-containing protein</fullName>
    </recommendedName>
</protein>
<dbReference type="EMBL" id="MWPX01000008">
    <property type="protein sequence ID" value="OUM49091.1"/>
    <property type="molecule type" value="Genomic_DNA"/>
</dbReference>
<evidence type="ECO:0000259" key="2">
    <source>
        <dbReference type="Pfam" id="PF14317"/>
    </source>
</evidence>
<reference evidence="3 4" key="1">
    <citation type="submission" date="2017-02" db="EMBL/GenBank/DDBJ databases">
        <title>Bacillus pseudomycoides isolate FSL K6-0042.</title>
        <authorList>
            <person name="Kovac J."/>
        </authorList>
    </citation>
    <scope>NUCLEOTIDE SEQUENCE [LARGE SCALE GENOMIC DNA]</scope>
    <source>
        <strain evidence="3 4">FSL K6-0042</strain>
    </source>
</reference>
<evidence type="ECO:0000256" key="1">
    <source>
        <dbReference type="SAM" id="Phobius"/>
    </source>
</evidence>
<proteinExistence type="predicted"/>
<comment type="caution">
    <text evidence="3">The sequence shown here is derived from an EMBL/GenBank/DDBJ whole genome shotgun (WGS) entry which is preliminary data.</text>
</comment>
<dbReference type="Pfam" id="PF14317">
    <property type="entry name" value="YcxB"/>
    <property type="match status" value="1"/>
</dbReference>
<evidence type="ECO:0000313" key="4">
    <source>
        <dbReference type="Proteomes" id="UP000195321"/>
    </source>
</evidence>
<organism evidence="3 4">
    <name type="scientific">Bacillus pseudomycoides</name>
    <dbReference type="NCBI Taxonomy" id="64104"/>
    <lineage>
        <taxon>Bacteria</taxon>
        <taxon>Bacillati</taxon>
        <taxon>Bacillota</taxon>
        <taxon>Bacilli</taxon>
        <taxon>Bacillales</taxon>
        <taxon>Bacillaceae</taxon>
        <taxon>Bacillus</taxon>
        <taxon>Bacillus cereus group</taxon>
    </lineage>
</organism>
<keyword evidence="1" id="KW-1133">Transmembrane helix</keyword>
<keyword evidence="1" id="KW-0812">Transmembrane</keyword>